<protein>
    <submittedName>
        <fullName evidence="1">Uncharacterized protein</fullName>
    </submittedName>
</protein>
<dbReference type="InterPro" id="IPR051954">
    <property type="entry name" value="tRNA_methyltransferase_THADA"/>
</dbReference>
<organism evidence="1 2">
    <name type="scientific">Peronospora farinosa</name>
    <dbReference type="NCBI Taxonomy" id="134698"/>
    <lineage>
        <taxon>Eukaryota</taxon>
        <taxon>Sar</taxon>
        <taxon>Stramenopiles</taxon>
        <taxon>Oomycota</taxon>
        <taxon>Peronosporomycetes</taxon>
        <taxon>Peronosporales</taxon>
        <taxon>Peronosporaceae</taxon>
        <taxon>Peronospora</taxon>
    </lineage>
</organism>
<dbReference type="PANTHER" id="PTHR14387">
    <property type="entry name" value="THADA/DEATH RECEPTOR INTERACTING PROTEIN"/>
    <property type="match status" value="1"/>
</dbReference>
<accession>A0AAV0UJM2</accession>
<dbReference type="EMBL" id="CANTFK010000962">
    <property type="protein sequence ID" value="CAI5734979.1"/>
    <property type="molecule type" value="Genomic_DNA"/>
</dbReference>
<evidence type="ECO:0000313" key="2">
    <source>
        <dbReference type="Proteomes" id="UP001159659"/>
    </source>
</evidence>
<name>A0AAV0UJM2_9STRA</name>
<dbReference type="AlphaFoldDB" id="A0AAV0UJM2"/>
<gene>
    <name evidence="1" type="ORF">PFR002_LOCUS7642</name>
</gene>
<dbReference type="PANTHER" id="PTHR14387:SF0">
    <property type="entry name" value="DUF2428 DOMAIN-CONTAINING PROTEIN"/>
    <property type="match status" value="1"/>
</dbReference>
<proteinExistence type="predicted"/>
<dbReference type="GO" id="GO:0030488">
    <property type="term" value="P:tRNA methylation"/>
    <property type="evidence" value="ECO:0007669"/>
    <property type="project" value="TreeGrafter"/>
</dbReference>
<sequence length="269" mass="29493">MSALRQLQDDEARVRAVTRHAIQKAFDAVDAASPKGSLSDATVLPVAVEYVSATFVRTGYGATALSKVLIQLIDAPSVLAAYASAKARDWDDLCRRIFEFESSNYFAERDVLAQNIVYSLLAPATEDVKAICFLRKQVLTLVVSALETLNQEAQNSDDEGGRWLGGIIYYPDVFSPLFGLLAAGVAIVTSTSCLLTDDLLSLVSQVRMLAQEVSDIYSTDNVTHPLVLRAFELLASKDQDTSKQDGIEPVRELLYLTPYWMALTDSRSN</sequence>
<evidence type="ECO:0000313" key="1">
    <source>
        <dbReference type="EMBL" id="CAI5734979.1"/>
    </source>
</evidence>
<reference evidence="1" key="1">
    <citation type="submission" date="2022-12" db="EMBL/GenBank/DDBJ databases">
        <authorList>
            <person name="Webb A."/>
        </authorList>
    </citation>
    <scope>NUCLEOTIDE SEQUENCE</scope>
    <source>
        <strain evidence="1">Pf2</strain>
    </source>
</reference>
<dbReference type="GO" id="GO:0005829">
    <property type="term" value="C:cytosol"/>
    <property type="evidence" value="ECO:0007669"/>
    <property type="project" value="TreeGrafter"/>
</dbReference>
<comment type="caution">
    <text evidence="1">The sequence shown here is derived from an EMBL/GenBank/DDBJ whole genome shotgun (WGS) entry which is preliminary data.</text>
</comment>
<dbReference type="Proteomes" id="UP001159659">
    <property type="component" value="Unassembled WGS sequence"/>
</dbReference>